<dbReference type="AlphaFoldDB" id="A0A2N9JH81"/>
<reference evidence="1 2" key="1">
    <citation type="submission" date="2018-02" db="EMBL/GenBank/DDBJ databases">
        <authorList>
            <person name="Cohen D.B."/>
            <person name="Kent A.D."/>
        </authorList>
    </citation>
    <scope>NUCLEOTIDE SEQUENCE [LARGE SCALE GENOMIC DNA]</scope>
    <source>
        <strain evidence="1">1</strain>
    </source>
</reference>
<keyword evidence="2" id="KW-1185">Reference proteome</keyword>
<accession>A0A2N9JH81</accession>
<sequence length="49" mass="5026">MRTPHVETGLHLRGCRPREAIGTPTYAGNGVAIIVTGNGAHAVCAQVAT</sequence>
<evidence type="ECO:0000313" key="2">
    <source>
        <dbReference type="Proteomes" id="UP000238164"/>
    </source>
</evidence>
<evidence type="ECO:0000313" key="1">
    <source>
        <dbReference type="EMBL" id="SPD87440.1"/>
    </source>
</evidence>
<dbReference type="EMBL" id="LT985188">
    <property type="protein sequence ID" value="SPD87440.1"/>
    <property type="molecule type" value="Genomic_DNA"/>
</dbReference>
<organism evidence="1 2">
    <name type="scientific">Micropruina glycogenica</name>
    <dbReference type="NCBI Taxonomy" id="75385"/>
    <lineage>
        <taxon>Bacteria</taxon>
        <taxon>Bacillati</taxon>
        <taxon>Actinomycetota</taxon>
        <taxon>Actinomycetes</taxon>
        <taxon>Propionibacteriales</taxon>
        <taxon>Nocardioidaceae</taxon>
        <taxon>Micropruina</taxon>
    </lineage>
</organism>
<protein>
    <submittedName>
        <fullName evidence="1">Uncharacterized protein</fullName>
    </submittedName>
</protein>
<name>A0A2N9JH81_9ACTN</name>
<dbReference type="KEGG" id="mgg:MPLG2_2410"/>
<gene>
    <name evidence="1" type="ORF">MPLG2_2410</name>
</gene>
<proteinExistence type="predicted"/>
<dbReference type="Proteomes" id="UP000238164">
    <property type="component" value="Chromosome 1"/>
</dbReference>